<keyword evidence="5" id="KW-0804">Transcription</keyword>
<dbReference type="Gene3D" id="3.40.50.2300">
    <property type="match status" value="1"/>
</dbReference>
<dbReference type="SMART" id="SM00448">
    <property type="entry name" value="REC"/>
    <property type="match status" value="1"/>
</dbReference>
<reference evidence="8 9" key="1">
    <citation type="submission" date="2024-09" db="EMBL/GenBank/DDBJ databases">
        <authorList>
            <person name="Sun Q."/>
            <person name="Mori K."/>
        </authorList>
    </citation>
    <scope>NUCLEOTIDE SEQUENCE [LARGE SCALE GENOMIC DNA]</scope>
    <source>
        <strain evidence="8 9">JCM 12520</strain>
    </source>
</reference>
<dbReference type="RefSeq" id="WP_344904867.1">
    <property type="nucleotide sequence ID" value="NZ_BAAAYO010000002.1"/>
</dbReference>
<dbReference type="SMART" id="SM00862">
    <property type="entry name" value="Trans_reg_C"/>
    <property type="match status" value="1"/>
</dbReference>
<proteinExistence type="inferred from homology"/>
<evidence type="ECO:0000256" key="5">
    <source>
        <dbReference type="ARBA" id="ARBA00023163"/>
    </source>
</evidence>
<dbReference type="SUPFAM" id="SSF52172">
    <property type="entry name" value="CheY-like"/>
    <property type="match status" value="1"/>
</dbReference>
<dbReference type="SMART" id="SM01043">
    <property type="entry name" value="BTAD"/>
    <property type="match status" value="1"/>
</dbReference>
<dbReference type="PROSITE" id="PS50110">
    <property type="entry name" value="RESPONSE_REGULATORY"/>
    <property type="match status" value="1"/>
</dbReference>
<evidence type="ECO:0000313" key="8">
    <source>
        <dbReference type="EMBL" id="MFB9750731.1"/>
    </source>
</evidence>
<sequence length="378" mass="44600">MKAILVDDEMLALRYLEKKLVVNGQIEVIGKYLDVEEALEAVTELSPDVIFLDIDMPGLSGIEAAELLAEKAPATSVVFITAYEEYALKAFELNAVDYLLKPVEDERLSRTVLRLSSRMQSRMQSKQETEENRPAMLRCFQIMEFDLDKPEAIPWRTTKAQELFAYLVHYRDSLVRKDVLLELLWPEVDVKRGNTQLYTAVYQIRKTMDALGIDIRIVSFEKGYRLELNGMKLDVEEWERGVMQEKEIRPDNLDRHYRLLDLYRGDYFAEYDYLWAESERERLKTIWLRHALAVAEWLDGEERRTEAVSLYYRIVRMFPYSEQVYFALMQQYDKLGEWTSVDKWYAELEHILQTEFGADVSETIRTWYDGRKPGKRTV</sequence>
<dbReference type="EMBL" id="JBHMAG010000004">
    <property type="protein sequence ID" value="MFB9750731.1"/>
    <property type="molecule type" value="Genomic_DNA"/>
</dbReference>
<dbReference type="PANTHER" id="PTHR35807">
    <property type="entry name" value="TRANSCRIPTIONAL REGULATOR REDD-RELATED"/>
    <property type="match status" value="1"/>
</dbReference>
<dbReference type="Proteomes" id="UP001589619">
    <property type="component" value="Unassembled WGS sequence"/>
</dbReference>
<dbReference type="Gene3D" id="1.25.40.10">
    <property type="entry name" value="Tetratricopeptide repeat domain"/>
    <property type="match status" value="1"/>
</dbReference>
<dbReference type="InterPro" id="IPR016032">
    <property type="entry name" value="Sig_transdc_resp-reg_C-effctor"/>
</dbReference>
<keyword evidence="2" id="KW-0902">Two-component regulatory system</keyword>
<dbReference type="InterPro" id="IPR001789">
    <property type="entry name" value="Sig_transdc_resp-reg_receiver"/>
</dbReference>
<comment type="caution">
    <text evidence="8">The sequence shown here is derived from an EMBL/GenBank/DDBJ whole genome shotgun (WGS) entry which is preliminary data.</text>
</comment>
<evidence type="ECO:0000313" key="9">
    <source>
        <dbReference type="Proteomes" id="UP001589619"/>
    </source>
</evidence>
<evidence type="ECO:0000256" key="4">
    <source>
        <dbReference type="ARBA" id="ARBA00023125"/>
    </source>
</evidence>
<organism evidence="8 9">
    <name type="scientific">Paenibacillus hodogayensis</name>
    <dbReference type="NCBI Taxonomy" id="279208"/>
    <lineage>
        <taxon>Bacteria</taxon>
        <taxon>Bacillati</taxon>
        <taxon>Bacillota</taxon>
        <taxon>Bacilli</taxon>
        <taxon>Bacillales</taxon>
        <taxon>Paenibacillaceae</taxon>
        <taxon>Paenibacillus</taxon>
    </lineage>
</organism>
<feature type="domain" description="Response regulatory" evidence="7">
    <location>
        <begin position="2"/>
        <end position="116"/>
    </location>
</feature>
<dbReference type="InterPro" id="IPR001867">
    <property type="entry name" value="OmpR/PhoB-type_DNA-bd"/>
</dbReference>
<dbReference type="Gene3D" id="1.10.10.10">
    <property type="entry name" value="Winged helix-like DNA-binding domain superfamily/Winged helix DNA-binding domain"/>
    <property type="match status" value="1"/>
</dbReference>
<keyword evidence="9" id="KW-1185">Reference proteome</keyword>
<comment type="similarity">
    <text evidence="1">Belongs to the AfsR/DnrI/RedD regulatory family.</text>
</comment>
<evidence type="ECO:0000256" key="6">
    <source>
        <dbReference type="PROSITE-ProRule" id="PRU00169"/>
    </source>
</evidence>
<dbReference type="SUPFAM" id="SSF48452">
    <property type="entry name" value="TPR-like"/>
    <property type="match status" value="1"/>
</dbReference>
<dbReference type="InterPro" id="IPR005158">
    <property type="entry name" value="BTAD"/>
</dbReference>
<dbReference type="Pfam" id="PF03704">
    <property type="entry name" value="BTAD"/>
    <property type="match status" value="1"/>
</dbReference>
<protein>
    <submittedName>
        <fullName evidence="8">Response regulator</fullName>
    </submittedName>
</protein>
<dbReference type="PANTHER" id="PTHR35807:SF2">
    <property type="entry name" value="TRANSCRIPTIONAL ACTIVATOR DOMAIN"/>
    <property type="match status" value="1"/>
</dbReference>
<evidence type="ECO:0000256" key="1">
    <source>
        <dbReference type="ARBA" id="ARBA00005820"/>
    </source>
</evidence>
<evidence type="ECO:0000256" key="3">
    <source>
        <dbReference type="ARBA" id="ARBA00023015"/>
    </source>
</evidence>
<feature type="modified residue" description="4-aspartylphosphate" evidence="6">
    <location>
        <position position="53"/>
    </location>
</feature>
<evidence type="ECO:0000256" key="2">
    <source>
        <dbReference type="ARBA" id="ARBA00023012"/>
    </source>
</evidence>
<dbReference type="InterPro" id="IPR036388">
    <property type="entry name" value="WH-like_DNA-bd_sf"/>
</dbReference>
<dbReference type="InterPro" id="IPR051677">
    <property type="entry name" value="AfsR-DnrI-RedD_regulator"/>
</dbReference>
<dbReference type="SUPFAM" id="SSF46894">
    <property type="entry name" value="C-terminal effector domain of the bipartite response regulators"/>
    <property type="match status" value="1"/>
</dbReference>
<keyword evidence="6" id="KW-0597">Phosphoprotein</keyword>
<keyword evidence="4" id="KW-0238">DNA-binding</keyword>
<evidence type="ECO:0000259" key="7">
    <source>
        <dbReference type="PROSITE" id="PS50110"/>
    </source>
</evidence>
<name>A0ABV5VR37_9BACL</name>
<dbReference type="InterPro" id="IPR011006">
    <property type="entry name" value="CheY-like_superfamily"/>
</dbReference>
<dbReference type="Pfam" id="PF00072">
    <property type="entry name" value="Response_reg"/>
    <property type="match status" value="1"/>
</dbReference>
<dbReference type="InterPro" id="IPR011990">
    <property type="entry name" value="TPR-like_helical_dom_sf"/>
</dbReference>
<keyword evidence="3" id="KW-0805">Transcription regulation</keyword>
<gene>
    <name evidence="8" type="ORF">ACFFNY_04015</name>
</gene>
<accession>A0ABV5VR37</accession>